<evidence type="ECO:0000256" key="10">
    <source>
        <dbReference type="RuleBase" id="RU351113"/>
    </source>
</evidence>
<feature type="transmembrane region" description="Helical" evidence="10">
    <location>
        <begin position="263"/>
        <end position="283"/>
    </location>
</feature>
<evidence type="ECO:0000256" key="4">
    <source>
        <dbReference type="ARBA" id="ARBA00022692"/>
    </source>
</evidence>
<evidence type="ECO:0000256" key="7">
    <source>
        <dbReference type="ARBA" id="ARBA00023136"/>
    </source>
</evidence>
<organism evidence="11 12">
    <name type="scientific">Aromia moschata</name>
    <dbReference type="NCBI Taxonomy" id="1265417"/>
    <lineage>
        <taxon>Eukaryota</taxon>
        <taxon>Metazoa</taxon>
        <taxon>Ecdysozoa</taxon>
        <taxon>Arthropoda</taxon>
        <taxon>Hexapoda</taxon>
        <taxon>Insecta</taxon>
        <taxon>Pterygota</taxon>
        <taxon>Neoptera</taxon>
        <taxon>Endopterygota</taxon>
        <taxon>Coleoptera</taxon>
        <taxon>Polyphaga</taxon>
        <taxon>Cucujiformia</taxon>
        <taxon>Chrysomeloidea</taxon>
        <taxon>Cerambycidae</taxon>
        <taxon>Cerambycinae</taxon>
        <taxon>Callichromatini</taxon>
        <taxon>Aromia</taxon>
    </lineage>
</organism>
<evidence type="ECO:0000256" key="1">
    <source>
        <dbReference type="ARBA" id="ARBA00004651"/>
    </source>
</evidence>
<keyword evidence="6 10" id="KW-1133">Transmembrane helix</keyword>
<dbReference type="GO" id="GO:0004984">
    <property type="term" value="F:olfactory receptor activity"/>
    <property type="evidence" value="ECO:0007669"/>
    <property type="project" value="InterPro"/>
</dbReference>
<dbReference type="PANTHER" id="PTHR21137:SF35">
    <property type="entry name" value="ODORANT RECEPTOR 19A-RELATED"/>
    <property type="match status" value="1"/>
</dbReference>
<accession>A0AAV8XSB6</accession>
<evidence type="ECO:0000256" key="5">
    <source>
        <dbReference type="ARBA" id="ARBA00022725"/>
    </source>
</evidence>
<feature type="transmembrane region" description="Helical" evidence="10">
    <location>
        <begin position="188"/>
        <end position="212"/>
    </location>
</feature>
<evidence type="ECO:0000256" key="3">
    <source>
        <dbReference type="ARBA" id="ARBA00022606"/>
    </source>
</evidence>
<keyword evidence="7 10" id="KW-0472">Membrane</keyword>
<evidence type="ECO:0000256" key="6">
    <source>
        <dbReference type="ARBA" id="ARBA00022989"/>
    </source>
</evidence>
<sequence length="399" mass="45645">MAPEHSYLAFTINIFNILNMWPDERRSCKTLKEYYILVIITLSTFAIVADFVLQLYDDDYSFPSLVESIIGASALCSVIYISICFLVKRREIKRLTDDIGIFEEYLPPSKIREAEETAKFYTKLFVLYGIVGNVLYSCLPLLSYGECQKNRSSHMIKYGIPCGPITRYVLPFRHDEFPLAQMVIVEEVFVSTLGTTIVMTLTMLVCGILTHASANLKHLKMLLLDTSHVDGEKITRHTNFCVKYHTAIIDFADRTNDAFSAMMLVHITWTSFIISVLGAEIIMETNYFNALRYTMHLGGWLGMLFLVCFYGQILMDHSADITTTVYDTKWYEKSPGIRRSLALILLRSQRPLMLRAGGINVMSLATFIRVRISEVGSKWKVKVLYSAYSYFTLLLKIKP</sequence>
<keyword evidence="3 10" id="KW-0716">Sensory transduction</keyword>
<dbReference type="AlphaFoldDB" id="A0AAV8XSB6"/>
<evidence type="ECO:0000313" key="12">
    <source>
        <dbReference type="Proteomes" id="UP001162162"/>
    </source>
</evidence>
<dbReference type="PANTHER" id="PTHR21137">
    <property type="entry name" value="ODORANT RECEPTOR"/>
    <property type="match status" value="1"/>
</dbReference>
<keyword evidence="5 10" id="KW-0552">Olfaction</keyword>
<evidence type="ECO:0000256" key="2">
    <source>
        <dbReference type="ARBA" id="ARBA00022475"/>
    </source>
</evidence>
<proteinExistence type="inferred from homology"/>
<keyword evidence="8 10" id="KW-0675">Receptor</keyword>
<feature type="transmembrane region" description="Helical" evidence="10">
    <location>
        <begin position="68"/>
        <end position="87"/>
    </location>
</feature>
<feature type="transmembrane region" description="Helical" evidence="10">
    <location>
        <begin position="34"/>
        <end position="56"/>
    </location>
</feature>
<comment type="subcellular location">
    <subcellularLocation>
        <location evidence="1 10">Cell membrane</location>
        <topology evidence="1 10">Multi-pass membrane protein</topology>
    </subcellularLocation>
</comment>
<dbReference type="Proteomes" id="UP001162162">
    <property type="component" value="Unassembled WGS sequence"/>
</dbReference>
<dbReference type="GO" id="GO:0005549">
    <property type="term" value="F:odorant binding"/>
    <property type="evidence" value="ECO:0007669"/>
    <property type="project" value="InterPro"/>
</dbReference>
<comment type="caution">
    <text evidence="10">Lacks conserved residue(s) required for the propagation of feature annotation.</text>
</comment>
<dbReference type="GO" id="GO:0005886">
    <property type="term" value="C:plasma membrane"/>
    <property type="evidence" value="ECO:0007669"/>
    <property type="project" value="UniProtKB-SubCell"/>
</dbReference>
<dbReference type="GO" id="GO:0007165">
    <property type="term" value="P:signal transduction"/>
    <property type="evidence" value="ECO:0007669"/>
    <property type="project" value="UniProtKB-KW"/>
</dbReference>
<evidence type="ECO:0000256" key="9">
    <source>
        <dbReference type="ARBA" id="ARBA00023224"/>
    </source>
</evidence>
<evidence type="ECO:0000256" key="8">
    <source>
        <dbReference type="ARBA" id="ARBA00023170"/>
    </source>
</evidence>
<keyword evidence="9 10" id="KW-0807">Transducer</keyword>
<dbReference type="InterPro" id="IPR004117">
    <property type="entry name" value="7tm6_olfct_rcpt"/>
</dbReference>
<comment type="similarity">
    <text evidence="10">Belongs to the insect chemoreceptor superfamily. Heteromeric odorant receptor channel (TC 1.A.69) family.</text>
</comment>
<dbReference type="Pfam" id="PF02949">
    <property type="entry name" value="7tm_6"/>
    <property type="match status" value="1"/>
</dbReference>
<gene>
    <name evidence="11" type="ORF">NQ318_013285</name>
</gene>
<protein>
    <recommendedName>
        <fullName evidence="10">Odorant receptor</fullName>
    </recommendedName>
</protein>
<keyword evidence="4 10" id="KW-0812">Transmembrane</keyword>
<reference evidence="11" key="1">
    <citation type="journal article" date="2023" name="Insect Mol. Biol.">
        <title>Genome sequencing provides insights into the evolution of gene families encoding plant cell wall-degrading enzymes in longhorned beetles.</title>
        <authorList>
            <person name="Shin N.R."/>
            <person name="Okamura Y."/>
            <person name="Kirsch R."/>
            <person name="Pauchet Y."/>
        </authorList>
    </citation>
    <scope>NUCLEOTIDE SEQUENCE</scope>
    <source>
        <strain evidence="11">AMC_N1</strain>
    </source>
</reference>
<feature type="transmembrane region" description="Helical" evidence="10">
    <location>
        <begin position="295"/>
        <end position="314"/>
    </location>
</feature>
<feature type="transmembrane region" description="Helical" evidence="10">
    <location>
        <begin position="120"/>
        <end position="142"/>
    </location>
</feature>
<comment type="caution">
    <text evidence="11">The sequence shown here is derived from an EMBL/GenBank/DDBJ whole genome shotgun (WGS) entry which is preliminary data.</text>
</comment>
<name>A0AAV8XSB6_9CUCU</name>
<evidence type="ECO:0000313" key="11">
    <source>
        <dbReference type="EMBL" id="KAJ8941949.1"/>
    </source>
</evidence>
<dbReference type="EMBL" id="JAPWTK010000347">
    <property type="protein sequence ID" value="KAJ8941949.1"/>
    <property type="molecule type" value="Genomic_DNA"/>
</dbReference>
<keyword evidence="12" id="KW-1185">Reference proteome</keyword>
<keyword evidence="2" id="KW-1003">Cell membrane</keyword>